<protein>
    <recommendedName>
        <fullName evidence="10">Helicase C-terminal domain-containing protein</fullName>
    </recommendedName>
</protein>
<proteinExistence type="inferred from homology"/>
<dbReference type="PANTHER" id="PTHR45797">
    <property type="entry name" value="RAD54-LIKE"/>
    <property type="match status" value="1"/>
</dbReference>
<dbReference type="GO" id="GO:0016887">
    <property type="term" value="F:ATP hydrolysis activity"/>
    <property type="evidence" value="ECO:0007669"/>
    <property type="project" value="InterPro"/>
</dbReference>
<dbReference type="InterPro" id="IPR027417">
    <property type="entry name" value="P-loop_NTPase"/>
</dbReference>
<keyword evidence="7" id="KW-0238">DNA-binding</keyword>
<evidence type="ECO:0000256" key="1">
    <source>
        <dbReference type="ARBA" id="ARBA00004123"/>
    </source>
</evidence>
<dbReference type="Gene3D" id="3.40.50.300">
    <property type="entry name" value="P-loop containing nucleotide triphosphate hydrolases"/>
    <property type="match status" value="1"/>
</dbReference>
<dbReference type="SUPFAM" id="SSF52540">
    <property type="entry name" value="P-loop containing nucleoside triphosphate hydrolases"/>
    <property type="match status" value="1"/>
</dbReference>
<dbReference type="AlphaFoldDB" id="A0A3P7NLU7"/>
<evidence type="ECO:0000256" key="8">
    <source>
        <dbReference type="ARBA" id="ARBA00023242"/>
    </source>
</evidence>
<dbReference type="GO" id="GO:0004386">
    <property type="term" value="F:helicase activity"/>
    <property type="evidence" value="ECO:0007669"/>
    <property type="project" value="UniProtKB-KW"/>
</dbReference>
<evidence type="ECO:0000313" key="12">
    <source>
        <dbReference type="Proteomes" id="UP000281553"/>
    </source>
</evidence>
<dbReference type="Proteomes" id="UP000281553">
    <property type="component" value="Unassembled WGS sequence"/>
</dbReference>
<evidence type="ECO:0000259" key="10">
    <source>
        <dbReference type="PROSITE" id="PS51194"/>
    </source>
</evidence>
<evidence type="ECO:0000256" key="4">
    <source>
        <dbReference type="ARBA" id="ARBA00022801"/>
    </source>
</evidence>
<keyword evidence="3" id="KW-0547">Nucleotide-binding</keyword>
<dbReference type="GO" id="GO:0005634">
    <property type="term" value="C:nucleus"/>
    <property type="evidence" value="ECO:0007669"/>
    <property type="project" value="UniProtKB-SubCell"/>
</dbReference>
<keyword evidence="12" id="KW-1185">Reference proteome</keyword>
<evidence type="ECO:0000313" key="11">
    <source>
        <dbReference type="EMBL" id="VDN10279.1"/>
    </source>
</evidence>
<dbReference type="InterPro" id="IPR001650">
    <property type="entry name" value="Helicase_C-like"/>
</dbReference>
<dbReference type="Pfam" id="PF00271">
    <property type="entry name" value="Helicase_C"/>
    <property type="match status" value="1"/>
</dbReference>
<keyword evidence="5" id="KW-0347">Helicase</keyword>
<comment type="similarity">
    <text evidence="2">Belongs to the SNF2/RAD54 helicase family.</text>
</comment>
<dbReference type="GO" id="GO:0005524">
    <property type="term" value="F:ATP binding"/>
    <property type="evidence" value="ECO:0007669"/>
    <property type="project" value="UniProtKB-KW"/>
</dbReference>
<evidence type="ECO:0000256" key="2">
    <source>
        <dbReference type="ARBA" id="ARBA00007025"/>
    </source>
</evidence>
<sequence length="399" mass="45251">MPLDTESKQAKVLATSMENLANAEPPSLAQYFSDMGRNTWRRGKDYERIDGSLSASLRNSLQHQFNSPNKRFRLLIISTKAGGLGVNLTGANRLVIFDVSWNPSHDIQSIFRSYRFGQTKPVYIYRLLAQGTMEEKMYDRQVGSFDIIDAMDSLPHFPFHSDYLLQVTKQSLALRVVDEQQVERHFSEDDLRELYAFEPDIWDPEAAAKRPPPLLPKDRLLADLLSEMPEHIYSYHDHDSLLENRIDEGLTDSERADAWREYEEEKQLGRSYLDYQQRLFFINQQQQQQQLLIAANLLAAQANNGLFMPVAGNINPVRHFLPAVPPNLNAAGMGVGSRMAHRPVSLNPASIPTNAYTVTSQTANPMFPAPNSLRQAFPSLQNSQPRPQPPTGRQMFGPP</sequence>
<reference evidence="11 12" key="1">
    <citation type="submission" date="2018-11" db="EMBL/GenBank/DDBJ databases">
        <authorList>
            <consortium name="Pathogen Informatics"/>
        </authorList>
    </citation>
    <scope>NUCLEOTIDE SEQUENCE [LARGE SCALE GENOMIC DNA]</scope>
</reference>
<dbReference type="InterPro" id="IPR049730">
    <property type="entry name" value="SNF2/RAD54-like_C"/>
</dbReference>
<evidence type="ECO:0000256" key="3">
    <source>
        <dbReference type="ARBA" id="ARBA00022741"/>
    </source>
</evidence>
<evidence type="ECO:0000256" key="5">
    <source>
        <dbReference type="ARBA" id="ARBA00022806"/>
    </source>
</evidence>
<dbReference type="SMART" id="SM00490">
    <property type="entry name" value="HELICc"/>
    <property type="match status" value="1"/>
</dbReference>
<dbReference type="EMBL" id="UYRU01048811">
    <property type="protein sequence ID" value="VDN10279.1"/>
    <property type="molecule type" value="Genomic_DNA"/>
</dbReference>
<organism evidence="11 12">
    <name type="scientific">Dibothriocephalus latus</name>
    <name type="common">Fish tapeworm</name>
    <name type="synonym">Diphyllobothrium latum</name>
    <dbReference type="NCBI Taxonomy" id="60516"/>
    <lineage>
        <taxon>Eukaryota</taxon>
        <taxon>Metazoa</taxon>
        <taxon>Spiralia</taxon>
        <taxon>Lophotrochozoa</taxon>
        <taxon>Platyhelminthes</taxon>
        <taxon>Cestoda</taxon>
        <taxon>Eucestoda</taxon>
        <taxon>Diphyllobothriidea</taxon>
        <taxon>Diphyllobothriidae</taxon>
        <taxon>Dibothriocephalus</taxon>
    </lineage>
</organism>
<dbReference type="PROSITE" id="PS51194">
    <property type="entry name" value="HELICASE_CTER"/>
    <property type="match status" value="1"/>
</dbReference>
<dbReference type="CDD" id="cd18793">
    <property type="entry name" value="SF2_C_SNF"/>
    <property type="match status" value="1"/>
</dbReference>
<comment type="subcellular location">
    <subcellularLocation>
        <location evidence="1">Nucleus</location>
    </subcellularLocation>
</comment>
<feature type="domain" description="Helicase C-terminal" evidence="10">
    <location>
        <begin position="1"/>
        <end position="165"/>
    </location>
</feature>
<keyword evidence="4" id="KW-0378">Hydrolase</keyword>
<dbReference type="OrthoDB" id="2020972at2759"/>
<dbReference type="PANTHER" id="PTHR45797:SF3">
    <property type="entry name" value="TRANSCRIPTIONAL REGULATOR ATRX HOMOLOG"/>
    <property type="match status" value="1"/>
</dbReference>
<gene>
    <name evidence="11" type="ORF">DILT_LOCUS6110</name>
</gene>
<feature type="region of interest" description="Disordered" evidence="9">
    <location>
        <begin position="362"/>
        <end position="399"/>
    </location>
</feature>
<dbReference type="InterPro" id="IPR044574">
    <property type="entry name" value="ARIP4-like"/>
</dbReference>
<evidence type="ECO:0000256" key="9">
    <source>
        <dbReference type="SAM" id="MobiDB-lite"/>
    </source>
</evidence>
<feature type="compositionally biased region" description="Polar residues" evidence="9">
    <location>
        <begin position="372"/>
        <end position="385"/>
    </location>
</feature>
<accession>A0A3P7NLU7</accession>
<name>A0A3P7NLU7_DIBLA</name>
<keyword evidence="6" id="KW-0067">ATP-binding</keyword>
<evidence type="ECO:0000256" key="7">
    <source>
        <dbReference type="ARBA" id="ARBA00023125"/>
    </source>
</evidence>
<dbReference type="GO" id="GO:0003677">
    <property type="term" value="F:DNA binding"/>
    <property type="evidence" value="ECO:0007669"/>
    <property type="project" value="UniProtKB-KW"/>
</dbReference>
<evidence type="ECO:0000256" key="6">
    <source>
        <dbReference type="ARBA" id="ARBA00022840"/>
    </source>
</evidence>
<keyword evidence="8" id="KW-0539">Nucleus</keyword>